<sequence>MYNKRRTFTNLFKGGEAHQNVPRTSQVVSNPGKHKRKMRIPNLWVNVFIIFVLPNLSNGQQLSTKPLKLTDGQNGVKSIPYRATDQCMPKMDAKRGKTTYGLSFRLHSKGGHCDDGLLICYPGMLNRHADSLGFKVKGLFQIDNKKDNKVDEYCSSKMQKEGISAGQTHWRGIKVYTMPNGTENRQTMLEASVASRPYNLGTNVTQFSIHLGGNGTDLLTMITVNDGKAFIDNEANLRKQFREQFWNGDFLREHTGLWMLGLDVLPSMEQQNVKLFIARDCNCTMEAWFIQPTGSIAPKEPELPLIKFRATTNKNDVLDECFGEKMIYNVTLNDSRIIRGKRRFNCSFIWLLERYKLSDKNAMNKTIKVKSPGDPKFVFVTATDDKYYPSFRALLANIKEKYGCKQRVIAYDLGMVTKNKEWVK</sequence>
<evidence type="ECO:0000313" key="3">
    <source>
        <dbReference type="WBParaSite" id="Gr19_v10_g6614.t1"/>
    </source>
</evidence>
<protein>
    <submittedName>
        <fullName evidence="3">Uncharacterized protein</fullName>
    </submittedName>
</protein>
<keyword evidence="1" id="KW-1133">Transmembrane helix</keyword>
<evidence type="ECO:0000256" key="1">
    <source>
        <dbReference type="SAM" id="Phobius"/>
    </source>
</evidence>
<keyword evidence="2" id="KW-1185">Reference proteome</keyword>
<dbReference type="AlphaFoldDB" id="A0A914I247"/>
<keyword evidence="1" id="KW-0472">Membrane</keyword>
<dbReference type="Proteomes" id="UP000887572">
    <property type="component" value="Unplaced"/>
</dbReference>
<feature type="transmembrane region" description="Helical" evidence="1">
    <location>
        <begin position="40"/>
        <end position="57"/>
    </location>
</feature>
<evidence type="ECO:0000313" key="2">
    <source>
        <dbReference type="Proteomes" id="UP000887572"/>
    </source>
</evidence>
<reference evidence="3" key="1">
    <citation type="submission" date="2022-11" db="UniProtKB">
        <authorList>
            <consortium name="WormBaseParasite"/>
        </authorList>
    </citation>
    <scope>IDENTIFICATION</scope>
</reference>
<dbReference type="Pfam" id="PF07801">
    <property type="entry name" value="DUF1647"/>
    <property type="match status" value="1"/>
</dbReference>
<proteinExistence type="predicted"/>
<dbReference type="InterPro" id="IPR012444">
    <property type="entry name" value="DUF1647"/>
</dbReference>
<accession>A0A914I247</accession>
<keyword evidence="1" id="KW-0812">Transmembrane</keyword>
<name>A0A914I247_GLORO</name>
<dbReference type="WBParaSite" id="Gr19_v10_g6614.t1">
    <property type="protein sequence ID" value="Gr19_v10_g6614.t1"/>
    <property type="gene ID" value="Gr19_v10_g6614"/>
</dbReference>
<organism evidence="2 3">
    <name type="scientific">Globodera rostochiensis</name>
    <name type="common">Golden nematode worm</name>
    <name type="synonym">Heterodera rostochiensis</name>
    <dbReference type="NCBI Taxonomy" id="31243"/>
    <lineage>
        <taxon>Eukaryota</taxon>
        <taxon>Metazoa</taxon>
        <taxon>Ecdysozoa</taxon>
        <taxon>Nematoda</taxon>
        <taxon>Chromadorea</taxon>
        <taxon>Rhabditida</taxon>
        <taxon>Tylenchina</taxon>
        <taxon>Tylenchomorpha</taxon>
        <taxon>Tylenchoidea</taxon>
        <taxon>Heteroderidae</taxon>
        <taxon>Heteroderinae</taxon>
        <taxon>Globodera</taxon>
    </lineage>
</organism>